<dbReference type="GO" id="GO:0005524">
    <property type="term" value="F:ATP binding"/>
    <property type="evidence" value="ECO:0007669"/>
    <property type="project" value="UniProtKB-KW"/>
</dbReference>
<dbReference type="PANTHER" id="PTHR43553:SF24">
    <property type="entry name" value="ENERGY-COUPLING FACTOR TRANSPORTER ATP-BINDING PROTEIN ECFA1"/>
    <property type="match status" value="1"/>
</dbReference>
<dbReference type="GO" id="GO:0043190">
    <property type="term" value="C:ATP-binding cassette (ABC) transporter complex"/>
    <property type="evidence" value="ECO:0007669"/>
    <property type="project" value="TreeGrafter"/>
</dbReference>
<proteinExistence type="inferred from homology"/>
<evidence type="ECO:0000256" key="4">
    <source>
        <dbReference type="ARBA" id="ARBA00022840"/>
    </source>
</evidence>
<dbReference type="InterPro" id="IPR017871">
    <property type="entry name" value="ABC_transporter-like_CS"/>
</dbReference>
<evidence type="ECO:0000256" key="3">
    <source>
        <dbReference type="ARBA" id="ARBA00022741"/>
    </source>
</evidence>
<sequence>MLSARGLWLAPPGAPDPVVRDVSLDVRPGEWVAIVGPNGCGKTSLALALAGLAPPRRGRVTWRGEPLGAPGAAARREVAAVLQEPATQLFGDTVADELAFTARNLGRDGAALAGEVEAMAQAAGLAGDLHRDPRTLSAGRQQLVLLAAALLARPALLVADEPSAHLDPSARATALALVRAAVTAGLAVAWVTQEAEEMRAADRVVDLGAAAPAPAARKEGGASAGAEAGQGAAAPRADAAGGVAMIGAGPSGAALLTLEVGVPRPPEGPGVRTEAAFSVEVPRAGVVGLTGPNGGGKSVLLNAAAGLLEAVQVACRWSEPPAPPPILCGQYPELQIFEERVEDELLFAAATRGRPVPEARAAAAAALAEAGYVPPQLFRRRTWTLSAGEKRVVSVLGALLAPAALVLLDEPTAGLDETRRRAVGRWVAEAGRRRPVLIASQDEAWLRATAARVVEIARAARR</sequence>
<evidence type="ECO:0000256" key="2">
    <source>
        <dbReference type="ARBA" id="ARBA00022448"/>
    </source>
</evidence>
<dbReference type="Gene3D" id="3.40.50.300">
    <property type="entry name" value="P-loop containing nucleotide triphosphate hydrolases"/>
    <property type="match status" value="2"/>
</dbReference>
<dbReference type="EMBL" id="DSQF01000028">
    <property type="protein sequence ID" value="HGZ44426.1"/>
    <property type="molecule type" value="Genomic_DNA"/>
</dbReference>
<dbReference type="SUPFAM" id="SSF52540">
    <property type="entry name" value="P-loop containing nucleoside triphosphate hydrolases"/>
    <property type="match status" value="2"/>
</dbReference>
<accession>A0A832I5Z0</accession>
<evidence type="ECO:0000313" key="6">
    <source>
        <dbReference type="EMBL" id="HGZ44426.1"/>
    </source>
</evidence>
<evidence type="ECO:0000256" key="1">
    <source>
        <dbReference type="ARBA" id="ARBA00005417"/>
    </source>
</evidence>
<keyword evidence="3" id="KW-0547">Nucleotide-binding</keyword>
<feature type="domain" description="ABC transporter" evidence="5">
    <location>
        <begin position="2"/>
        <end position="234"/>
    </location>
</feature>
<protein>
    <submittedName>
        <fullName evidence="6">ATP-binding cassette domain-containing protein</fullName>
    </submittedName>
</protein>
<dbReference type="AlphaFoldDB" id="A0A832I5Z0"/>
<dbReference type="PANTHER" id="PTHR43553">
    <property type="entry name" value="HEAVY METAL TRANSPORTER"/>
    <property type="match status" value="1"/>
</dbReference>
<keyword evidence="2" id="KW-0813">Transport</keyword>
<dbReference type="PROSITE" id="PS00211">
    <property type="entry name" value="ABC_TRANSPORTER_1"/>
    <property type="match status" value="1"/>
</dbReference>
<dbReference type="GO" id="GO:0016887">
    <property type="term" value="F:ATP hydrolysis activity"/>
    <property type="evidence" value="ECO:0007669"/>
    <property type="project" value="InterPro"/>
</dbReference>
<evidence type="ECO:0000259" key="5">
    <source>
        <dbReference type="PROSITE" id="PS50893"/>
    </source>
</evidence>
<name>A0A832I5Z0_UNCEI</name>
<dbReference type="PROSITE" id="PS50893">
    <property type="entry name" value="ABC_TRANSPORTER_2"/>
    <property type="match status" value="1"/>
</dbReference>
<dbReference type="InterPro" id="IPR003439">
    <property type="entry name" value="ABC_transporter-like_ATP-bd"/>
</dbReference>
<comment type="caution">
    <text evidence="6">The sequence shown here is derived from an EMBL/GenBank/DDBJ whole genome shotgun (WGS) entry which is preliminary data.</text>
</comment>
<dbReference type="SMART" id="SM00382">
    <property type="entry name" value="AAA"/>
    <property type="match status" value="2"/>
</dbReference>
<gene>
    <name evidence="6" type="ORF">ENR23_13600</name>
</gene>
<keyword evidence="4 6" id="KW-0067">ATP-binding</keyword>
<dbReference type="InterPro" id="IPR003593">
    <property type="entry name" value="AAA+_ATPase"/>
</dbReference>
<reference evidence="6" key="1">
    <citation type="journal article" date="2020" name="mSystems">
        <title>Genome- and Community-Level Interaction Insights into Carbon Utilization and Element Cycling Functions of Hydrothermarchaeota in Hydrothermal Sediment.</title>
        <authorList>
            <person name="Zhou Z."/>
            <person name="Liu Y."/>
            <person name="Xu W."/>
            <person name="Pan J."/>
            <person name="Luo Z.H."/>
            <person name="Li M."/>
        </authorList>
    </citation>
    <scope>NUCLEOTIDE SEQUENCE [LARGE SCALE GENOMIC DNA]</scope>
    <source>
        <strain evidence="6">SpSt-381</strain>
    </source>
</reference>
<organism evidence="6">
    <name type="scientific">Eiseniibacteriota bacterium</name>
    <dbReference type="NCBI Taxonomy" id="2212470"/>
    <lineage>
        <taxon>Bacteria</taxon>
        <taxon>Candidatus Eiseniibacteriota</taxon>
    </lineage>
</organism>
<dbReference type="InterPro" id="IPR027417">
    <property type="entry name" value="P-loop_NTPase"/>
</dbReference>
<comment type="similarity">
    <text evidence="1">Belongs to the ABC transporter superfamily.</text>
</comment>
<dbReference type="InterPro" id="IPR050095">
    <property type="entry name" value="ECF_ABC_transporter_ATP-bd"/>
</dbReference>
<dbReference type="GO" id="GO:0042626">
    <property type="term" value="F:ATPase-coupled transmembrane transporter activity"/>
    <property type="evidence" value="ECO:0007669"/>
    <property type="project" value="TreeGrafter"/>
</dbReference>
<dbReference type="Pfam" id="PF00005">
    <property type="entry name" value="ABC_tran"/>
    <property type="match status" value="2"/>
</dbReference>